<feature type="transmembrane region" description="Helical" evidence="2">
    <location>
        <begin position="950"/>
        <end position="970"/>
    </location>
</feature>
<feature type="transmembrane region" description="Helical" evidence="2">
    <location>
        <begin position="486"/>
        <end position="504"/>
    </location>
</feature>
<feature type="transmembrane region" description="Helical" evidence="2">
    <location>
        <begin position="395"/>
        <end position="415"/>
    </location>
</feature>
<feature type="transmembrane region" description="Helical" evidence="2">
    <location>
        <begin position="1210"/>
        <end position="1237"/>
    </location>
</feature>
<feature type="transmembrane region" description="Helical" evidence="2">
    <location>
        <begin position="1285"/>
        <end position="1306"/>
    </location>
</feature>
<feature type="transmembrane region" description="Helical" evidence="2">
    <location>
        <begin position="427"/>
        <end position="453"/>
    </location>
</feature>
<feature type="transmembrane region" description="Helical" evidence="2">
    <location>
        <begin position="362"/>
        <end position="383"/>
    </location>
</feature>
<evidence type="ECO:0008006" key="5">
    <source>
        <dbReference type="Google" id="ProtNLM"/>
    </source>
</evidence>
<evidence type="ECO:0000256" key="1">
    <source>
        <dbReference type="SAM" id="MobiDB-lite"/>
    </source>
</evidence>
<feature type="region of interest" description="Disordered" evidence="1">
    <location>
        <begin position="127"/>
        <end position="150"/>
    </location>
</feature>
<feature type="transmembrane region" description="Helical" evidence="2">
    <location>
        <begin position="1040"/>
        <end position="1058"/>
    </location>
</feature>
<evidence type="ECO:0000256" key="2">
    <source>
        <dbReference type="SAM" id="Phobius"/>
    </source>
</evidence>
<feature type="transmembrane region" description="Helical" evidence="2">
    <location>
        <begin position="459"/>
        <end position="479"/>
    </location>
</feature>
<feature type="transmembrane region" description="Helical" evidence="2">
    <location>
        <begin position="1327"/>
        <end position="1343"/>
    </location>
</feature>
<keyword evidence="2" id="KW-1133">Transmembrane helix</keyword>
<feature type="transmembrane region" description="Helical" evidence="2">
    <location>
        <begin position="1405"/>
        <end position="1422"/>
    </location>
</feature>
<keyword evidence="2" id="KW-0812">Transmembrane</keyword>
<feature type="transmembrane region" description="Helical" evidence="2">
    <location>
        <begin position="1094"/>
        <end position="1110"/>
    </location>
</feature>
<feature type="transmembrane region" description="Helical" evidence="2">
    <location>
        <begin position="588"/>
        <end position="605"/>
    </location>
</feature>
<feature type="transmembrane region" description="Helical" evidence="2">
    <location>
        <begin position="1560"/>
        <end position="1580"/>
    </location>
</feature>
<keyword evidence="4" id="KW-1185">Reference proteome</keyword>
<feature type="transmembrane region" description="Helical" evidence="2">
    <location>
        <begin position="977"/>
        <end position="995"/>
    </location>
</feature>
<feature type="transmembrane region" description="Helical" evidence="2">
    <location>
        <begin position="1117"/>
        <end position="1135"/>
    </location>
</feature>
<feature type="transmembrane region" description="Helical" evidence="2">
    <location>
        <begin position="564"/>
        <end position="581"/>
    </location>
</feature>
<feature type="transmembrane region" description="Helical" evidence="2">
    <location>
        <begin position="1244"/>
        <end position="1265"/>
    </location>
</feature>
<accession>A0ABY1CI10</accession>
<feature type="transmembrane region" description="Helical" evidence="2">
    <location>
        <begin position="222"/>
        <end position="243"/>
    </location>
</feature>
<protein>
    <recommendedName>
        <fullName evidence="5">DUF2157 domain-containing protein</fullName>
    </recommendedName>
</protein>
<feature type="transmembrane region" description="Helical" evidence="2">
    <location>
        <begin position="250"/>
        <end position="269"/>
    </location>
</feature>
<name>A0ABY1CI10_MYXFU</name>
<feature type="transmembrane region" description="Helical" evidence="2">
    <location>
        <begin position="735"/>
        <end position="753"/>
    </location>
</feature>
<feature type="transmembrane region" description="Helical" evidence="2">
    <location>
        <begin position="307"/>
        <end position="326"/>
    </location>
</feature>
<feature type="transmembrane region" description="Helical" evidence="2">
    <location>
        <begin position="540"/>
        <end position="558"/>
    </location>
</feature>
<feature type="transmembrane region" description="Helical" evidence="2">
    <location>
        <begin position="1481"/>
        <end position="1500"/>
    </location>
</feature>
<feature type="transmembrane region" description="Helical" evidence="2">
    <location>
        <begin position="332"/>
        <end position="350"/>
    </location>
</feature>
<reference evidence="3 4" key="1">
    <citation type="submission" date="2016-10" db="EMBL/GenBank/DDBJ databases">
        <authorList>
            <person name="Varghese N."/>
            <person name="Submissions S."/>
        </authorList>
    </citation>
    <scope>NUCLEOTIDE SEQUENCE [LARGE SCALE GENOMIC DNA]</scope>
    <source>
        <strain evidence="3 4">DSM 16525</strain>
    </source>
</reference>
<dbReference type="Proteomes" id="UP000183760">
    <property type="component" value="Unassembled WGS sequence"/>
</dbReference>
<feature type="transmembrane region" description="Helical" evidence="2">
    <location>
        <begin position="922"/>
        <end position="944"/>
    </location>
</feature>
<feature type="transmembrane region" description="Helical" evidence="2">
    <location>
        <begin position="1506"/>
        <end position="1522"/>
    </location>
</feature>
<feature type="transmembrane region" description="Helical" evidence="2">
    <location>
        <begin position="1534"/>
        <end position="1554"/>
    </location>
</feature>
<feature type="transmembrane region" description="Helical" evidence="2">
    <location>
        <begin position="1349"/>
        <end position="1370"/>
    </location>
</feature>
<dbReference type="EMBL" id="FOIB01000004">
    <property type="protein sequence ID" value="SEU05809.1"/>
    <property type="molecule type" value="Genomic_DNA"/>
</dbReference>
<feature type="transmembrane region" description="Helical" evidence="2">
    <location>
        <begin position="1070"/>
        <end position="1088"/>
    </location>
</feature>
<evidence type="ECO:0000313" key="3">
    <source>
        <dbReference type="EMBL" id="SEU05809.1"/>
    </source>
</evidence>
<feature type="transmembrane region" description="Helical" evidence="2">
    <location>
        <begin position="820"/>
        <end position="841"/>
    </location>
</feature>
<proteinExistence type="predicted"/>
<evidence type="ECO:0000313" key="4">
    <source>
        <dbReference type="Proteomes" id="UP000183760"/>
    </source>
</evidence>
<feature type="transmembrane region" description="Helical" evidence="2">
    <location>
        <begin position="1141"/>
        <end position="1159"/>
    </location>
</feature>
<feature type="transmembrane region" description="Helical" evidence="2">
    <location>
        <begin position="651"/>
        <end position="673"/>
    </location>
</feature>
<feature type="transmembrane region" description="Helical" evidence="2">
    <location>
        <begin position="1377"/>
        <end position="1399"/>
    </location>
</feature>
<keyword evidence="2" id="KW-0472">Membrane</keyword>
<feature type="transmembrane region" description="Helical" evidence="2">
    <location>
        <begin position="685"/>
        <end position="701"/>
    </location>
</feature>
<sequence>MICPVCARLRDGASGESCQECGTTLVPVTEPHFEALVKTTLSRHIVSWRDSALIDESTALRLEATLTPVIAEPTVVTVPEVVPVVPPLDSAARVEAWADGVAASVRSSEGWTWGWAGALARSLDHAAKEEREQAARRKHGDRDASEDDLGSALGSGQSLFARDASGALGGGLEAMVALDAEPASSARLNDFIWWFLGAVLVLGGSLMGVREAWQALGGVPRQLLVTGALWGYHAAFIGLGVFLSRRSMPVGRVLSGIGLALLPVAFVAMSSLVGLSMAVGIPVALGVAAIGLVPLRSAGRLLYGTSTSALALALFPSLLAGLPLMGLDDAPWARVLCASVGVVALGVTLWRGRAAKDASTVLVSSCAALYGALWLAVFAVASAPSGFDAMEPGGALFAGMTLWTQGLATVLALAATTEFARGTHPRLSAVVETVAHAVLSAGALAGALGAFTLGAGDDLQVAAASALAPVVAAGVFFLLESRRRALVHPAVMATLLSGVLVARVVAPTDAGWWVFGGAVAASGLLFASRRCAAAMLSIKLLTWSLVATVASMPLVARFEGESTPWPRVLTGLCIALVAHVTGGWRWRALHYLGGIAALFGALAFVDGTPGLTGEWSRLAVFALLATLYGVVGRVQLAWAKPEAPREALLPLDDLSMVLASAGVVLAVGVSPVVPELLSGLPGTPWLALPTAWASAWLLLRARRDETRLVTILAALGVSLVVSQVLGTTWDFQSARAALVAAAVAFGFAVFAALRPRVLVVTDGTPPLRGFWGRKAFDLVRLPMGARGLSLYTDGFATVALAQVIIATITLAHWLTLPSDAERALCLLAGGMLVAVALLAFVSRGFVDWQLRGTVVALAAMGGFIALTAIINRAGRPLPPDLVAMRHPLVGIALWGMALATRRFGPWVAARLEKPSHGPHYHLVPHAGVLALVFVLLKGAVLVGMPDPSRALGIIPPLMALGAAMLMLLLARSFRSVPLANVGLYLGIPGAALWAARQSLLGPSLVSLSPPNEQWVRAGAEGYHWLQEGAWLAPGDTLFLLWQRAFVGIAAVGLVYAAASIRGLPEAFRHLLHRRAVTTVVLVTLAAIFQPGLMAAGLVLATGVVLFVGGARTQGRGVLGVSVLLLVHAAAHRVPILDAWPGPLLALVGLLVVTVGPWVVARRGMPEGPARVRIQQAMMVYLVAGGLYALAVNGDTSPTMAALNLLAEVLIGLGGTWMVSPAFAVTLALSSAAVMVAAFRWKGAFASLVAAVATGMMGATVVASVMTFFTIRASLSGPWLRYDDLFSVHGAALALAASGAVAAMQAAQRWTRTRRPDIAGGMTWGRDGWLVTSGLMLALFAVVGQPSDEALRLAIAAIGLSVLVALHCAWVEHTGRHVYFVQLAVVGVYAMVRALYASGLRAEHDALFALALGFVLVGVTVMARRAGVKPVEAATRRFAALLPLGMAMVLPGEATREAALLAGGTGLLYAALGAVERSRMFGAFAAAAANLALLIAALAFGLEGLEIYLAPLGLLLLMLGQLFTESLPHAARNTVRILGGLLLYVPAASKLAMSVGQSPDGTYALVFGGVCLLGVVVGMALQIRAYLALGTLFLTLDVVANLLDAGLRDHRIGFLVMTLAGLTLIGGRILTTMKRQEWELLVRKVRVELRGWD</sequence>
<feature type="transmembrane region" description="Helical" evidence="2">
    <location>
        <begin position="510"/>
        <end position="528"/>
    </location>
</feature>
<feature type="transmembrane region" description="Helical" evidence="2">
    <location>
        <begin position="1171"/>
        <end position="1190"/>
    </location>
</feature>
<feature type="transmembrane region" description="Helical" evidence="2">
    <location>
        <begin position="275"/>
        <end position="295"/>
    </location>
</feature>
<feature type="transmembrane region" description="Helical" evidence="2">
    <location>
        <begin position="1457"/>
        <end position="1474"/>
    </location>
</feature>
<feature type="transmembrane region" description="Helical" evidence="2">
    <location>
        <begin position="708"/>
        <end position="729"/>
    </location>
</feature>
<feature type="transmembrane region" description="Helical" evidence="2">
    <location>
        <begin position="853"/>
        <end position="870"/>
    </location>
</feature>
<feature type="transmembrane region" description="Helical" evidence="2">
    <location>
        <begin position="790"/>
        <end position="814"/>
    </location>
</feature>
<gene>
    <name evidence="3" type="ORF">SAMN05443572_104637</name>
</gene>
<feature type="transmembrane region" description="Helical" evidence="2">
    <location>
        <begin position="191"/>
        <end position="210"/>
    </location>
</feature>
<feature type="transmembrane region" description="Helical" evidence="2">
    <location>
        <begin position="1611"/>
        <end position="1630"/>
    </location>
</feature>
<organism evidence="3 4">
    <name type="scientific">Myxococcus fulvus</name>
    <dbReference type="NCBI Taxonomy" id="33"/>
    <lineage>
        <taxon>Bacteria</taxon>
        <taxon>Pseudomonadati</taxon>
        <taxon>Myxococcota</taxon>
        <taxon>Myxococcia</taxon>
        <taxon>Myxococcales</taxon>
        <taxon>Cystobacterineae</taxon>
        <taxon>Myxococcaceae</taxon>
        <taxon>Myxococcus</taxon>
    </lineage>
</organism>
<feature type="transmembrane region" description="Helical" evidence="2">
    <location>
        <begin position="617"/>
        <end position="639"/>
    </location>
</feature>
<comment type="caution">
    <text evidence="3">The sequence shown here is derived from an EMBL/GenBank/DDBJ whole genome shotgun (WGS) entry which is preliminary data.</text>
</comment>
<feature type="transmembrane region" description="Helical" evidence="2">
    <location>
        <begin position="882"/>
        <end position="901"/>
    </location>
</feature>
<feature type="compositionally biased region" description="Basic and acidic residues" evidence="1">
    <location>
        <begin position="127"/>
        <end position="143"/>
    </location>
</feature>